<name>A0AB39UVJ2_9GAMM</name>
<feature type="chain" id="PRO_5044264773" evidence="2">
    <location>
        <begin position="23"/>
        <end position="82"/>
    </location>
</feature>
<evidence type="ECO:0000313" key="3">
    <source>
        <dbReference type="EMBL" id="XDT71840.1"/>
    </source>
</evidence>
<gene>
    <name evidence="3" type="ORF">AAIA72_13660</name>
</gene>
<organism evidence="3">
    <name type="scientific">Thermohahella caldifontis</name>
    <dbReference type="NCBI Taxonomy" id="3142973"/>
    <lineage>
        <taxon>Bacteria</taxon>
        <taxon>Pseudomonadati</taxon>
        <taxon>Pseudomonadota</taxon>
        <taxon>Gammaproteobacteria</taxon>
        <taxon>Oceanospirillales</taxon>
        <taxon>Hahellaceae</taxon>
        <taxon>Thermohahella</taxon>
    </lineage>
</organism>
<feature type="region of interest" description="Disordered" evidence="1">
    <location>
        <begin position="58"/>
        <end position="82"/>
    </location>
</feature>
<keyword evidence="2" id="KW-0732">Signal</keyword>
<accession>A0AB39UVJ2</accession>
<dbReference type="AlphaFoldDB" id="A0AB39UVJ2"/>
<sequence length="82" mass="8861">MRWPAAVLWGCLMLQAVQPARADESADEMPDLDMLIFLGEMVASGDQWLDPRDVEELESLAGDDTPDAGEAAPAEEAQTDAN</sequence>
<dbReference type="KEGG" id="tcd:AAIA72_13660"/>
<proteinExistence type="predicted"/>
<reference evidence="3" key="1">
    <citation type="submission" date="2024-05" db="EMBL/GenBank/DDBJ databases">
        <title>Genome sequencing of novel strain.</title>
        <authorList>
            <person name="Ganbat D."/>
            <person name="Ganbat S."/>
            <person name="Lee S.-J."/>
        </authorList>
    </citation>
    <scope>NUCLEOTIDE SEQUENCE</scope>
    <source>
        <strain evidence="3">SMD15-11</strain>
    </source>
</reference>
<protein>
    <submittedName>
        <fullName evidence="3">Uncharacterized protein</fullName>
    </submittedName>
</protein>
<evidence type="ECO:0000256" key="1">
    <source>
        <dbReference type="SAM" id="MobiDB-lite"/>
    </source>
</evidence>
<dbReference type="RefSeq" id="WP_369600864.1">
    <property type="nucleotide sequence ID" value="NZ_CP154858.1"/>
</dbReference>
<dbReference type="EMBL" id="CP154858">
    <property type="protein sequence ID" value="XDT71840.1"/>
    <property type="molecule type" value="Genomic_DNA"/>
</dbReference>
<evidence type="ECO:0000256" key="2">
    <source>
        <dbReference type="SAM" id="SignalP"/>
    </source>
</evidence>
<feature type="signal peptide" evidence="2">
    <location>
        <begin position="1"/>
        <end position="22"/>
    </location>
</feature>